<evidence type="ECO:0000313" key="3">
    <source>
        <dbReference type="EMBL" id="MFK4751121.1"/>
    </source>
</evidence>
<gene>
    <name evidence="3" type="ORF">WG929_01745</name>
</gene>
<feature type="domain" description="Phosphatidic acid phosphatase type 2/haloperoxidase" evidence="2">
    <location>
        <begin position="91"/>
        <end position="213"/>
    </location>
</feature>
<keyword evidence="1" id="KW-1133">Transmembrane helix</keyword>
<dbReference type="Proteomes" id="UP001620597">
    <property type="component" value="Unassembled WGS sequence"/>
</dbReference>
<feature type="transmembrane region" description="Helical" evidence="1">
    <location>
        <begin position="168"/>
        <end position="185"/>
    </location>
</feature>
<accession>A0ABW8NDU4</accession>
<protein>
    <submittedName>
        <fullName evidence="3">Phosphatase PAP2 family protein</fullName>
    </submittedName>
</protein>
<dbReference type="RefSeq" id="WP_416204638.1">
    <property type="nucleotide sequence ID" value="NZ_JBBKTX010000002.1"/>
</dbReference>
<name>A0ABW8NDU4_9GAMM</name>
<feature type="transmembrane region" description="Helical" evidence="1">
    <location>
        <begin position="197"/>
        <end position="214"/>
    </location>
</feature>
<dbReference type="InterPro" id="IPR000326">
    <property type="entry name" value="PAP2/HPO"/>
</dbReference>
<proteinExistence type="predicted"/>
<feature type="transmembrane region" description="Helical" evidence="1">
    <location>
        <begin position="146"/>
        <end position="163"/>
    </location>
</feature>
<keyword evidence="4" id="KW-1185">Reference proteome</keyword>
<dbReference type="InterPro" id="IPR036938">
    <property type="entry name" value="PAP2/HPO_sf"/>
</dbReference>
<feature type="transmembrane region" description="Helical" evidence="1">
    <location>
        <begin position="88"/>
        <end position="108"/>
    </location>
</feature>
<dbReference type="EMBL" id="JBBKTX010000002">
    <property type="protein sequence ID" value="MFK4751121.1"/>
    <property type="molecule type" value="Genomic_DNA"/>
</dbReference>
<sequence length="229" mass="26270">MFFLKQHVDWLLFLLLVLLFWLWPGLDLAVSHWFYDSDSASWPYRDNPLNLAVYGLFRYLPYALVPLLLMGLGLTFWSHGLPSSQRRVWLFLLLTLLIGPGLLVHSVFKEGFERPRPKQVVEFGGESGFSPAFVIADQCHGKCRSFVSGHSAMGFWLMVFAWWTRRRVWLWLGIAVGVGVSLVRITQGGHFLSDTLFAGFICYFIYRLLSFWVLGHSRIGMSDTTRGTA</sequence>
<keyword evidence="1" id="KW-0472">Membrane</keyword>
<dbReference type="Pfam" id="PF01569">
    <property type="entry name" value="PAP2"/>
    <property type="match status" value="1"/>
</dbReference>
<feature type="transmembrane region" description="Helical" evidence="1">
    <location>
        <begin position="53"/>
        <end position="76"/>
    </location>
</feature>
<reference evidence="3 4" key="1">
    <citation type="submission" date="2024-03" db="EMBL/GenBank/DDBJ databases">
        <title>High-quality draft genome sequence of Oceanobacter sp. wDCs-4.</title>
        <authorList>
            <person name="Dong C."/>
        </authorList>
    </citation>
    <scope>NUCLEOTIDE SEQUENCE [LARGE SCALE GENOMIC DNA]</scope>
    <source>
        <strain evidence="4">wDCs-4</strain>
    </source>
</reference>
<dbReference type="SUPFAM" id="SSF48317">
    <property type="entry name" value="Acid phosphatase/Vanadium-dependent haloperoxidase"/>
    <property type="match status" value="1"/>
</dbReference>
<comment type="caution">
    <text evidence="3">The sequence shown here is derived from an EMBL/GenBank/DDBJ whole genome shotgun (WGS) entry which is preliminary data.</text>
</comment>
<keyword evidence="1" id="KW-0812">Transmembrane</keyword>
<dbReference type="Gene3D" id="1.20.144.10">
    <property type="entry name" value="Phosphatidic acid phosphatase type 2/haloperoxidase"/>
    <property type="match status" value="2"/>
</dbReference>
<evidence type="ECO:0000256" key="1">
    <source>
        <dbReference type="SAM" id="Phobius"/>
    </source>
</evidence>
<organism evidence="3 4">
    <name type="scientific">Oceanobacter antarcticus</name>
    <dbReference type="NCBI Taxonomy" id="3133425"/>
    <lineage>
        <taxon>Bacteria</taxon>
        <taxon>Pseudomonadati</taxon>
        <taxon>Pseudomonadota</taxon>
        <taxon>Gammaproteobacteria</taxon>
        <taxon>Oceanospirillales</taxon>
        <taxon>Oceanospirillaceae</taxon>
        <taxon>Oceanobacter</taxon>
    </lineage>
</organism>
<evidence type="ECO:0000259" key="2">
    <source>
        <dbReference type="Pfam" id="PF01569"/>
    </source>
</evidence>
<dbReference type="CDD" id="cd03396">
    <property type="entry name" value="PAP2_like_6"/>
    <property type="match status" value="1"/>
</dbReference>
<evidence type="ECO:0000313" key="4">
    <source>
        <dbReference type="Proteomes" id="UP001620597"/>
    </source>
</evidence>